<evidence type="ECO:0000313" key="2">
    <source>
        <dbReference type="EMBL" id="SHK60868.1"/>
    </source>
</evidence>
<name>A0A1M6TVN6_9FLAO</name>
<feature type="transmembrane region" description="Helical" evidence="1">
    <location>
        <begin position="34"/>
        <end position="53"/>
    </location>
</feature>
<evidence type="ECO:0000313" key="3">
    <source>
        <dbReference type="Proteomes" id="UP000184498"/>
    </source>
</evidence>
<proteinExistence type="predicted"/>
<keyword evidence="1" id="KW-0812">Transmembrane</keyword>
<dbReference type="Proteomes" id="UP000184498">
    <property type="component" value="Unassembled WGS sequence"/>
</dbReference>
<sequence length="189" mass="22212">MTKEGIKTIINLLNESLSENIKKRHLFFERAEQIVLWIVGFSLAAIVLLITNGKSEIDKIQGTEALRVMVIKNFLLICCFGLSFRILSFVTELILENISKSLYGLLKGFHSSLNLEKNKFNNNEDSEEIIKIINKDFDWNLTYNEQLRNDPNFIKLLKEIYENEFENKEYLDKIQELFLLFYGYKSKKI</sequence>
<evidence type="ECO:0000256" key="1">
    <source>
        <dbReference type="SAM" id="Phobius"/>
    </source>
</evidence>
<dbReference type="AlphaFoldDB" id="A0A1M6TVN6"/>
<keyword evidence="3" id="KW-1185">Reference proteome</keyword>
<reference evidence="3" key="1">
    <citation type="submission" date="2016-11" db="EMBL/GenBank/DDBJ databases">
        <authorList>
            <person name="Varghese N."/>
            <person name="Submissions S."/>
        </authorList>
    </citation>
    <scope>NUCLEOTIDE SEQUENCE [LARGE SCALE GENOMIC DNA]</scope>
    <source>
        <strain evidence="3">DSM 18016</strain>
    </source>
</reference>
<organism evidence="2 3">
    <name type="scientific">Epilithonimonas mollis</name>
    <dbReference type="NCBI Taxonomy" id="216903"/>
    <lineage>
        <taxon>Bacteria</taxon>
        <taxon>Pseudomonadati</taxon>
        <taxon>Bacteroidota</taxon>
        <taxon>Flavobacteriia</taxon>
        <taxon>Flavobacteriales</taxon>
        <taxon>Weeksellaceae</taxon>
        <taxon>Chryseobacterium group</taxon>
        <taxon>Epilithonimonas</taxon>
    </lineage>
</organism>
<dbReference type="EMBL" id="FRAM01000004">
    <property type="protein sequence ID" value="SHK60868.1"/>
    <property type="molecule type" value="Genomic_DNA"/>
</dbReference>
<feature type="transmembrane region" description="Helical" evidence="1">
    <location>
        <begin position="74"/>
        <end position="95"/>
    </location>
</feature>
<keyword evidence="1" id="KW-0472">Membrane</keyword>
<protein>
    <submittedName>
        <fullName evidence="2">Uncharacterized protein</fullName>
    </submittedName>
</protein>
<keyword evidence="1" id="KW-1133">Transmembrane helix</keyword>
<accession>A0A1M6TVN6</accession>
<dbReference type="STRING" id="216903.SAMN05444371_2963"/>
<gene>
    <name evidence="2" type="ORF">SAMN05444371_2963</name>
</gene>
<dbReference type="RefSeq" id="WP_072999478.1">
    <property type="nucleotide sequence ID" value="NZ_FRAM01000004.1"/>
</dbReference>